<reference evidence="6 7" key="1">
    <citation type="submission" date="2018-12" db="EMBL/GenBank/DDBJ databases">
        <authorList>
            <person name="Toschakov S.V."/>
        </authorList>
    </citation>
    <scope>NUCLEOTIDE SEQUENCE [LARGE SCALE GENOMIC DNA]</scope>
    <source>
        <strain evidence="6 7">GM2012</strain>
    </source>
</reference>
<dbReference type="InterPro" id="IPR036019">
    <property type="entry name" value="MscL_channel"/>
</dbReference>
<evidence type="ECO:0000256" key="5">
    <source>
        <dbReference type="SAM" id="Phobius"/>
    </source>
</evidence>
<evidence type="ECO:0000313" key="7">
    <source>
        <dbReference type="Proteomes" id="UP000280296"/>
    </source>
</evidence>
<reference evidence="6 7" key="2">
    <citation type="submission" date="2019-01" db="EMBL/GenBank/DDBJ databases">
        <title>Tautonia sociabilis, a novel thermotolerant planctomycete of Isosphaeraceae family, isolated from a 4000 m deep subterranean habitat.</title>
        <authorList>
            <person name="Kovaleva O.L."/>
            <person name="Elcheninov A.G."/>
            <person name="Van Heerden E."/>
            <person name="Toshchakov S.V."/>
            <person name="Novikov A."/>
            <person name="Bonch-Osmolovskaya E.A."/>
            <person name="Kublanov I.V."/>
        </authorList>
    </citation>
    <scope>NUCLEOTIDE SEQUENCE [LARGE SCALE GENOMIC DNA]</scope>
    <source>
        <strain evidence="6 7">GM2012</strain>
    </source>
</reference>
<organism evidence="6 7">
    <name type="scientific">Tautonia sociabilis</name>
    <dbReference type="NCBI Taxonomy" id="2080755"/>
    <lineage>
        <taxon>Bacteria</taxon>
        <taxon>Pseudomonadati</taxon>
        <taxon>Planctomycetota</taxon>
        <taxon>Planctomycetia</taxon>
        <taxon>Isosphaerales</taxon>
        <taxon>Isosphaeraceae</taxon>
        <taxon>Tautonia</taxon>
    </lineage>
</organism>
<comment type="caution">
    <text evidence="6">The sequence shown here is derived from an EMBL/GenBank/DDBJ whole genome shotgun (WGS) entry which is preliminary data.</text>
</comment>
<sequence>MLAIVAVTQSTTKVPPLPSKLSTGPTPISALFATEPVLGGAFQQVVNGLVEFVLMPMLSYVTPEVETLADWTIGRIRIGAFLAAIVNFALIAIALFLVIRKVIGSIRKAIDPPDPSEPTTKECPFCLSKIPDQASRCAYCTSDLPPVLKPARGGVPGA</sequence>
<dbReference type="Proteomes" id="UP000280296">
    <property type="component" value="Unassembled WGS sequence"/>
</dbReference>
<dbReference type="GO" id="GO:0008381">
    <property type="term" value="F:mechanosensitive monoatomic ion channel activity"/>
    <property type="evidence" value="ECO:0007669"/>
    <property type="project" value="TreeGrafter"/>
</dbReference>
<dbReference type="PANTHER" id="PTHR30266:SF2">
    <property type="entry name" value="LARGE-CONDUCTANCE MECHANOSENSITIVE CHANNEL"/>
    <property type="match status" value="1"/>
</dbReference>
<evidence type="ECO:0000256" key="3">
    <source>
        <dbReference type="ARBA" id="ARBA00022989"/>
    </source>
</evidence>
<keyword evidence="3 5" id="KW-1133">Transmembrane helix</keyword>
<dbReference type="PANTHER" id="PTHR30266">
    <property type="entry name" value="MECHANOSENSITIVE CHANNEL MSCL"/>
    <property type="match status" value="1"/>
</dbReference>
<protein>
    <recommendedName>
        <fullName evidence="8">Large conductance mechanosensitive channel protein MscL</fullName>
    </recommendedName>
</protein>
<keyword evidence="7" id="KW-1185">Reference proteome</keyword>
<keyword evidence="4 5" id="KW-0472">Membrane</keyword>
<evidence type="ECO:0000256" key="2">
    <source>
        <dbReference type="ARBA" id="ARBA00022692"/>
    </source>
</evidence>
<dbReference type="InterPro" id="IPR037673">
    <property type="entry name" value="MSC/AndL"/>
</dbReference>
<gene>
    <name evidence="6" type="ORF">TsocGM_12455</name>
</gene>
<dbReference type="Pfam" id="PF01741">
    <property type="entry name" value="MscL"/>
    <property type="match status" value="1"/>
</dbReference>
<name>A0A432MJ73_9BACT</name>
<evidence type="ECO:0000313" key="6">
    <source>
        <dbReference type="EMBL" id="RUL87339.1"/>
    </source>
</evidence>
<dbReference type="AlphaFoldDB" id="A0A432MJ73"/>
<dbReference type="EMBL" id="RYZH01000022">
    <property type="protein sequence ID" value="RUL87339.1"/>
    <property type="molecule type" value="Genomic_DNA"/>
</dbReference>
<evidence type="ECO:0000256" key="4">
    <source>
        <dbReference type="ARBA" id="ARBA00023136"/>
    </source>
</evidence>
<dbReference type="SUPFAM" id="SSF81330">
    <property type="entry name" value="Gated mechanosensitive channel"/>
    <property type="match status" value="1"/>
</dbReference>
<accession>A0A432MJ73</accession>
<proteinExistence type="predicted"/>
<dbReference type="Gene3D" id="1.10.1200.120">
    <property type="entry name" value="Large-conductance mechanosensitive channel, MscL, domain 1"/>
    <property type="match status" value="1"/>
</dbReference>
<keyword evidence="2 5" id="KW-0812">Transmembrane</keyword>
<feature type="transmembrane region" description="Helical" evidence="5">
    <location>
        <begin position="78"/>
        <end position="99"/>
    </location>
</feature>
<evidence type="ECO:0008006" key="8">
    <source>
        <dbReference type="Google" id="ProtNLM"/>
    </source>
</evidence>
<evidence type="ECO:0000256" key="1">
    <source>
        <dbReference type="ARBA" id="ARBA00004141"/>
    </source>
</evidence>
<comment type="subcellular location">
    <subcellularLocation>
        <location evidence="1">Membrane</location>
        <topology evidence="1">Multi-pass membrane protein</topology>
    </subcellularLocation>
</comment>
<dbReference type="GO" id="GO:0016020">
    <property type="term" value="C:membrane"/>
    <property type="evidence" value="ECO:0007669"/>
    <property type="project" value="UniProtKB-SubCell"/>
</dbReference>